<evidence type="ECO:0000313" key="4">
    <source>
        <dbReference type="Proteomes" id="UP001397290"/>
    </source>
</evidence>
<dbReference type="Proteomes" id="UP001397290">
    <property type="component" value="Unassembled WGS sequence"/>
</dbReference>
<dbReference type="EMBL" id="JAAHCF010000372">
    <property type="protein sequence ID" value="KAK8144604.1"/>
    <property type="molecule type" value="Genomic_DNA"/>
</dbReference>
<gene>
    <name evidence="3" type="ORF">G3M48_005582</name>
</gene>
<proteinExistence type="predicted"/>
<feature type="coiled-coil region" evidence="1">
    <location>
        <begin position="415"/>
        <end position="442"/>
    </location>
</feature>
<keyword evidence="4" id="KW-1185">Reference proteome</keyword>
<protein>
    <submittedName>
        <fullName evidence="3">Uncharacterized protein</fullName>
    </submittedName>
</protein>
<dbReference type="AlphaFoldDB" id="A0AAW0RRS9"/>
<reference evidence="3 4" key="1">
    <citation type="submission" date="2020-02" db="EMBL/GenBank/DDBJ databases">
        <title>Comparative genomics of the hypocrealean fungal genus Beauvera.</title>
        <authorList>
            <person name="Showalter D.N."/>
            <person name="Bushley K.E."/>
            <person name="Rehner S.A."/>
        </authorList>
    </citation>
    <scope>NUCLEOTIDE SEQUENCE [LARGE SCALE GENOMIC DNA]</scope>
    <source>
        <strain evidence="3 4">ARSEF4384</strain>
    </source>
</reference>
<evidence type="ECO:0000256" key="2">
    <source>
        <dbReference type="SAM" id="MobiDB-lite"/>
    </source>
</evidence>
<feature type="region of interest" description="Disordered" evidence="2">
    <location>
        <begin position="1"/>
        <end position="52"/>
    </location>
</feature>
<keyword evidence="1" id="KW-0175">Coiled coil</keyword>
<evidence type="ECO:0000256" key="1">
    <source>
        <dbReference type="SAM" id="Coils"/>
    </source>
</evidence>
<evidence type="ECO:0000313" key="3">
    <source>
        <dbReference type="EMBL" id="KAK8144604.1"/>
    </source>
</evidence>
<name>A0AAW0RRS9_9HYPO</name>
<accession>A0AAW0RRS9</accession>
<organism evidence="3 4">
    <name type="scientific">Beauveria asiatica</name>
    <dbReference type="NCBI Taxonomy" id="1069075"/>
    <lineage>
        <taxon>Eukaryota</taxon>
        <taxon>Fungi</taxon>
        <taxon>Dikarya</taxon>
        <taxon>Ascomycota</taxon>
        <taxon>Pezizomycotina</taxon>
        <taxon>Sordariomycetes</taxon>
        <taxon>Hypocreomycetidae</taxon>
        <taxon>Hypocreales</taxon>
        <taxon>Cordycipitaceae</taxon>
        <taxon>Beauveria</taxon>
    </lineage>
</organism>
<sequence length="527" mass="58923">MVCDRVRSGLGPHESASLGSSGHPRSRFPSDTAPFSQRPSPARLHAAPSSNTTITDDSLASIKILDLMSERTSWYIQRESADRKIQKLRVDVNRCQPGEFPGATALLDAHLKSADFEKAKSTQRISAIDEKLVRVTSNWRSLLETAAQANSINANDYHTPTSPQRETHSDIHPKIKEMLAQMMNKYAEESQKLQYKTNNDYEVKIAALKAELTQEKEVSTELKSIAARLSAIETKVEDQAKISSQLSQAIQQESFVDLESRLVKIETTQTAMQKPDESVGEIHKTNTENSETKHQDMDPAQRLCLELEAKIEDKVTQFLLQSSDQTVSDERILRLAKTIVKDVEADLQTSLKRMADGFGTLIDKEREMRASLSVRIQAAEQSVSETAEAVKVMRAEVTAAQTASDTCRQSNAATMKNQETRIHNLTELLASARGEVESTKTELQQSIDTLWMRSTTMEAWRDNFSTASLYEALVQNLNSSFFPEHMSRLTHLSDRVANIESLVGNDGNKKRRLVEHGSSAFQSLVNR</sequence>
<comment type="caution">
    <text evidence="3">The sequence shown here is derived from an EMBL/GenBank/DDBJ whole genome shotgun (WGS) entry which is preliminary data.</text>
</comment>